<feature type="region of interest" description="Disordered" evidence="2">
    <location>
        <begin position="452"/>
        <end position="480"/>
    </location>
</feature>
<feature type="compositionally biased region" description="Low complexity" evidence="2">
    <location>
        <begin position="287"/>
        <end position="310"/>
    </location>
</feature>
<protein>
    <recommendedName>
        <fullName evidence="3">Response regulatory domain-containing protein</fullName>
    </recommendedName>
</protein>
<dbReference type="AlphaFoldDB" id="A0A7S3VC61"/>
<feature type="region of interest" description="Disordered" evidence="2">
    <location>
        <begin position="678"/>
        <end position="740"/>
    </location>
</feature>
<name>A0A7S3VC61_9STRA</name>
<dbReference type="InterPro" id="IPR001789">
    <property type="entry name" value="Sig_transdc_resp-reg_receiver"/>
</dbReference>
<feature type="region of interest" description="Disordered" evidence="2">
    <location>
        <begin position="287"/>
        <end position="362"/>
    </location>
</feature>
<feature type="region of interest" description="Disordered" evidence="2">
    <location>
        <begin position="530"/>
        <end position="563"/>
    </location>
</feature>
<feature type="compositionally biased region" description="Basic and acidic residues" evidence="2">
    <location>
        <begin position="176"/>
        <end position="185"/>
    </location>
</feature>
<feature type="domain" description="Response regulatory" evidence="3">
    <location>
        <begin position="754"/>
        <end position="937"/>
    </location>
</feature>
<feature type="compositionally biased region" description="Low complexity" evidence="2">
    <location>
        <begin position="541"/>
        <end position="554"/>
    </location>
</feature>
<accession>A0A7S3VC61</accession>
<gene>
    <name evidence="4" type="ORF">CDEB00056_LOCUS15582</name>
</gene>
<feature type="compositionally biased region" description="Basic and acidic residues" evidence="2">
    <location>
        <begin position="452"/>
        <end position="461"/>
    </location>
</feature>
<evidence type="ECO:0000256" key="2">
    <source>
        <dbReference type="SAM" id="MobiDB-lite"/>
    </source>
</evidence>
<dbReference type="GO" id="GO:0000160">
    <property type="term" value="P:phosphorelay signal transduction system"/>
    <property type="evidence" value="ECO:0007669"/>
    <property type="project" value="InterPro"/>
</dbReference>
<organism evidence="4">
    <name type="scientific">Chaetoceros debilis</name>
    <dbReference type="NCBI Taxonomy" id="122233"/>
    <lineage>
        <taxon>Eukaryota</taxon>
        <taxon>Sar</taxon>
        <taxon>Stramenopiles</taxon>
        <taxon>Ochrophyta</taxon>
        <taxon>Bacillariophyta</taxon>
        <taxon>Coscinodiscophyceae</taxon>
        <taxon>Chaetocerotophycidae</taxon>
        <taxon>Chaetocerotales</taxon>
        <taxon>Chaetocerotaceae</taxon>
        <taxon>Chaetoceros</taxon>
    </lineage>
</organism>
<evidence type="ECO:0000256" key="1">
    <source>
        <dbReference type="PROSITE-ProRule" id="PRU00169"/>
    </source>
</evidence>
<feature type="region of interest" description="Disordered" evidence="2">
    <location>
        <begin position="78"/>
        <end position="98"/>
    </location>
</feature>
<feature type="compositionally biased region" description="Basic and acidic residues" evidence="2">
    <location>
        <begin position="530"/>
        <end position="540"/>
    </location>
</feature>
<feature type="compositionally biased region" description="Polar residues" evidence="2">
    <location>
        <begin position="464"/>
        <end position="475"/>
    </location>
</feature>
<evidence type="ECO:0000259" key="3">
    <source>
        <dbReference type="PROSITE" id="PS50110"/>
    </source>
</evidence>
<evidence type="ECO:0000313" key="4">
    <source>
        <dbReference type="EMBL" id="CAE0470729.1"/>
    </source>
</evidence>
<dbReference type="Gene3D" id="3.40.50.2300">
    <property type="match status" value="1"/>
</dbReference>
<feature type="region of interest" description="Disordered" evidence="2">
    <location>
        <begin position="397"/>
        <end position="418"/>
    </location>
</feature>
<reference evidence="4" key="1">
    <citation type="submission" date="2021-01" db="EMBL/GenBank/DDBJ databases">
        <authorList>
            <person name="Corre E."/>
            <person name="Pelletier E."/>
            <person name="Niang G."/>
            <person name="Scheremetjew M."/>
            <person name="Finn R."/>
            <person name="Kale V."/>
            <person name="Holt S."/>
            <person name="Cochrane G."/>
            <person name="Meng A."/>
            <person name="Brown T."/>
            <person name="Cohen L."/>
        </authorList>
    </citation>
    <scope>NUCLEOTIDE SEQUENCE</scope>
    <source>
        <strain evidence="4">MM31A-1</strain>
    </source>
</reference>
<sequence length="953" mass="104015">MSLKFWTTERRISPLPMNNSPLSLEEQKQSLRCLKEVKVESNSNQTHSRAHTPTSTVVKSVYKTKTTATTRYVPRATHIAGGLPQPTSADTDKNNSNRSRRVIFPTLYESKTQSSPLYQNQVRDMPQIVTSSLSNYSDNSASGLIVQQGPIKTSSSDEVDNGNVDSGDSTNTSSKHSLDPIHNDDDSIECLMASRRKKNKGGNAPTGAPAVSAAAAAIPSSPSPNSSLAGDIVAQLALETFDYDEHNDQPQPPHRYLSLNVNNNIKSASVVEETAIGFSYSTTSSLQSCSSNHSMETPSASPSRSSSNHSLQHPPQPQPICNNTLARAHPHHGNNSMNATLIPPIVSDGSFPESPKHCSPTSTANNIELFKGVRGPQPQAQMLPGPVQVQVVRPRSRLPLPGPSILKKNKPGSNGSLRSFLSTTLLERQQQQQQDVSPPVLVLMSGAKNANDEKSSLELKPKSATLSTASPQPSRGPTFIPPSVSEEELANPLANTKCEAIKKESEPLSPIRKSPSDTCVDALRRLRLLDESEREQREQQLRASSSFASSSSSSTTPVDDVKNGVGDANASAATTIANVTGANRNNLETISGYPIGPSSVRNATNISNPNAFITRHISHEEMMASKRKIRFDPRVWVHEIQRPKAESANIWYTARELEKFKTDAVQRIRKWTLKNSRKSSFSPNMIGTGTGRIISTSSSRREGRRRSSTTNQQRTSKAFYTNPALTMDADEDEDESASELRQKRNRLAKEEVANILIVDSHDIFLKLLSKGVKSMLPHANITTAYTGLEAMEKIETARIEINAPPLGGRKSSSSSKGIFSTHGFDMIIIENRLKHYKPGQTQYGRDSKNLSNPSMQMSGSSLIQRIIYETKAAMTSTASTSTPNLGEANVSRRYPIVIGMSAYLACDEAQLMASGSDFVWGKPPPKMNEELRDQIVSTLMRKRNIAANGPRFV</sequence>
<dbReference type="PROSITE" id="PS50110">
    <property type="entry name" value="RESPONSE_REGULATORY"/>
    <property type="match status" value="1"/>
</dbReference>
<feature type="compositionally biased region" description="Polar residues" evidence="2">
    <location>
        <begin position="163"/>
        <end position="175"/>
    </location>
</feature>
<dbReference type="EMBL" id="HBIO01020233">
    <property type="protein sequence ID" value="CAE0470729.1"/>
    <property type="molecule type" value="Transcribed_RNA"/>
</dbReference>
<feature type="compositionally biased region" description="Acidic residues" evidence="2">
    <location>
        <begin position="728"/>
        <end position="737"/>
    </location>
</feature>
<comment type="caution">
    <text evidence="1">Lacks conserved residue(s) required for the propagation of feature annotation.</text>
</comment>
<feature type="region of interest" description="Disordered" evidence="2">
    <location>
        <begin position="149"/>
        <end position="185"/>
    </location>
</feature>
<proteinExistence type="predicted"/>